<gene>
    <name evidence="2" type="ORF">DENOEST_0923</name>
</gene>
<dbReference type="AntiFam" id="ANF00006">
    <property type="entry name" value="Translation of CRISPR region"/>
</dbReference>
<name>A0A6S6Y682_9PROT</name>
<evidence type="ECO:0000313" key="2">
    <source>
        <dbReference type="EMBL" id="CAB1368088.1"/>
    </source>
</evidence>
<proteinExistence type="predicted"/>
<dbReference type="Proteomes" id="UP000515733">
    <property type="component" value="Chromosome"/>
</dbReference>
<dbReference type="AntiFam" id="ANF00057">
    <property type="entry name" value="Translation of E. coli type CRISPR repeat"/>
</dbReference>
<dbReference type="KEGG" id="doe:DENOEST_0923"/>
<feature type="region of interest" description="Disordered" evidence="1">
    <location>
        <begin position="147"/>
        <end position="173"/>
    </location>
</feature>
<keyword evidence="3" id="KW-1185">Reference proteome</keyword>
<evidence type="ECO:0000313" key="3">
    <source>
        <dbReference type="Proteomes" id="UP000515733"/>
    </source>
</evidence>
<accession>A0A6S6Y682</accession>
<dbReference type="AlphaFoldDB" id="A0A6S6Y682"/>
<evidence type="ECO:0000256" key="1">
    <source>
        <dbReference type="SAM" id="MobiDB-lite"/>
    </source>
</evidence>
<protein>
    <submittedName>
        <fullName evidence="2">Uncharacterized protein</fullName>
    </submittedName>
</protein>
<dbReference type="EMBL" id="LR778301">
    <property type="protein sequence ID" value="CAB1368088.1"/>
    <property type="molecule type" value="Genomic_DNA"/>
</dbReference>
<organism evidence="2 3">
    <name type="scientific">Denitratisoma oestradiolicum</name>
    <dbReference type="NCBI Taxonomy" id="311182"/>
    <lineage>
        <taxon>Bacteria</taxon>
        <taxon>Pseudomonadati</taxon>
        <taxon>Pseudomonadota</taxon>
        <taxon>Betaproteobacteria</taxon>
        <taxon>Nitrosomonadales</taxon>
        <taxon>Sterolibacteriaceae</taxon>
        <taxon>Denitratisoma</taxon>
    </lineage>
</organism>
<sequence>MRGTHRWRPAIPATWRFIPAHAGNTHHPSISQCARPVHPRACGEHAPIPTFHFTSARFIPAHAGNTFSTSPFSAFRPVHPRACGEHTLMGAGALAVIGSSPRMRGTPANVRPGHHCGRFIPAHAGNTGGTIDVFLYFAVHPRACGEHDIGTSRPANEDGSSPRMRGTPSLLAPQPLAGRFIPAHAGNTPGGVDGGHVDAVHPRACGEHSCSLL</sequence>
<reference evidence="2 3" key="1">
    <citation type="submission" date="2020-03" db="EMBL/GenBank/DDBJ databases">
        <authorList>
            <consortium name="Genoscope - CEA"/>
            <person name="William W."/>
        </authorList>
    </citation>
    <scope>NUCLEOTIDE SEQUENCE [LARGE SCALE GENOMIC DNA]</scope>
    <source>
        <strain evidence="3">DSM 16959</strain>
    </source>
</reference>